<dbReference type="SMART" id="SM00587">
    <property type="entry name" value="CHK"/>
    <property type="match status" value="1"/>
</dbReference>
<reference evidence="2 3" key="1">
    <citation type="submission" date="2024-03" db="EMBL/GenBank/DDBJ databases">
        <title>Adaptation during the transition from Ophiocordyceps entomopathogen to insect associate is accompanied by gene loss and intensified selection.</title>
        <authorList>
            <person name="Ward C.M."/>
            <person name="Onetto C.A."/>
            <person name="Borneman A.R."/>
        </authorList>
    </citation>
    <scope>NUCLEOTIDE SEQUENCE [LARGE SCALE GENOMIC DNA]</scope>
    <source>
        <strain evidence="2">AWRI1</strain>
        <tissue evidence="2">Single Adult Female</tissue>
    </source>
</reference>
<dbReference type="AlphaFoldDB" id="A0AAN9TP04"/>
<evidence type="ECO:0000313" key="3">
    <source>
        <dbReference type="Proteomes" id="UP001367676"/>
    </source>
</evidence>
<proteinExistence type="predicted"/>
<dbReference type="PANTHER" id="PTHR11012">
    <property type="entry name" value="PROTEIN KINASE-LIKE DOMAIN-CONTAINING"/>
    <property type="match status" value="1"/>
</dbReference>
<dbReference type="Proteomes" id="UP001367676">
    <property type="component" value="Unassembled WGS sequence"/>
</dbReference>
<dbReference type="SUPFAM" id="SSF56112">
    <property type="entry name" value="Protein kinase-like (PK-like)"/>
    <property type="match status" value="1"/>
</dbReference>
<dbReference type="InterPro" id="IPR015897">
    <property type="entry name" value="CHK_kinase-like"/>
</dbReference>
<accession>A0AAN9TP04</accession>
<keyword evidence="3" id="KW-1185">Reference proteome</keyword>
<sequence length="399" mass="46653">MSSSDQVRKILEQCFPNADTFRITENPTNGKHHNVISNVINLTIEYQEDGVENKKFLVLKIPKSSDATSYFDELAFYSREAFMYDVVIPRINSYLDTSITPVCFKTIDSRIIILENLTFLDYEKGGNYRLHLKQCLPIVKALAHFHASSHKVCQMDPHLLDKEILQYSAVLEWRQRIATFWEPILVELLARNNKSYLIPKFKNICLYLKREDTDVKSRIHYSNFKFLVLNHGDFHSDNVLLKYGSNDSVEVKIIDFQASFWSTPICDFMNFFFLGAEADLIENHFETLLDWYLHCLNEKLKTNNCFKEYRKQDFLEDIQTLNFCSVLYAMCLSFILYPLDRVPLADVIFHKQTENIQYYIDVCLNDKIFSSHVLNCLKLCERLGLLEPTQSNSPLSDSQ</sequence>
<dbReference type="Gene3D" id="3.90.1200.10">
    <property type="match status" value="1"/>
</dbReference>
<comment type="caution">
    <text evidence="2">The sequence shown here is derived from an EMBL/GenBank/DDBJ whole genome shotgun (WGS) entry which is preliminary data.</text>
</comment>
<evidence type="ECO:0000313" key="2">
    <source>
        <dbReference type="EMBL" id="KAK7597932.1"/>
    </source>
</evidence>
<dbReference type="Pfam" id="PF02958">
    <property type="entry name" value="EcKL"/>
    <property type="match status" value="1"/>
</dbReference>
<dbReference type="PANTHER" id="PTHR11012:SF30">
    <property type="entry name" value="PROTEIN KINASE-LIKE DOMAIN-CONTAINING"/>
    <property type="match status" value="1"/>
</dbReference>
<evidence type="ECO:0000259" key="1">
    <source>
        <dbReference type="SMART" id="SM00587"/>
    </source>
</evidence>
<protein>
    <recommendedName>
        <fullName evidence="1">CHK kinase-like domain-containing protein</fullName>
    </recommendedName>
</protein>
<name>A0AAN9TP04_9HEMI</name>
<organism evidence="2 3">
    <name type="scientific">Parthenolecanium corni</name>
    <dbReference type="NCBI Taxonomy" id="536013"/>
    <lineage>
        <taxon>Eukaryota</taxon>
        <taxon>Metazoa</taxon>
        <taxon>Ecdysozoa</taxon>
        <taxon>Arthropoda</taxon>
        <taxon>Hexapoda</taxon>
        <taxon>Insecta</taxon>
        <taxon>Pterygota</taxon>
        <taxon>Neoptera</taxon>
        <taxon>Paraneoptera</taxon>
        <taxon>Hemiptera</taxon>
        <taxon>Sternorrhyncha</taxon>
        <taxon>Coccoidea</taxon>
        <taxon>Coccidae</taxon>
        <taxon>Parthenolecanium</taxon>
    </lineage>
</organism>
<gene>
    <name evidence="2" type="ORF">V9T40_014888</name>
</gene>
<dbReference type="InterPro" id="IPR004119">
    <property type="entry name" value="EcKL"/>
</dbReference>
<dbReference type="EMBL" id="JBBCAQ010000016">
    <property type="protein sequence ID" value="KAK7597932.1"/>
    <property type="molecule type" value="Genomic_DNA"/>
</dbReference>
<feature type="domain" description="CHK kinase-like" evidence="1">
    <location>
        <begin position="112"/>
        <end position="302"/>
    </location>
</feature>
<dbReference type="InterPro" id="IPR011009">
    <property type="entry name" value="Kinase-like_dom_sf"/>
</dbReference>